<evidence type="ECO:0000256" key="3">
    <source>
        <dbReference type="ARBA" id="ARBA00022729"/>
    </source>
</evidence>
<sequence>MWRAPRTALCITALFCLPPPATAQNEMDMGLVVDQTISPVGKRFYQQFSSERHYLFPDTPFTVAIYEQPSARSGSIITIKAFDTPLKRFVLSFAYHWDDDRVQALVRAVEIEVRRLKLNSLLVNNPDLAKDGY</sequence>
<dbReference type="RefSeq" id="WP_008927631.1">
    <property type="nucleotide sequence ID" value="NZ_AMRJ01000002.1"/>
</dbReference>
<evidence type="ECO:0000256" key="1">
    <source>
        <dbReference type="ARBA" id="ARBA00003989"/>
    </source>
</evidence>
<comment type="function">
    <text evidence="1">May be involved in the biogenesis of curli organelles.</text>
</comment>
<accession>L0WHM3</accession>
<dbReference type="Pfam" id="PF10627">
    <property type="entry name" value="CsgE"/>
    <property type="match status" value="1"/>
</dbReference>
<proteinExistence type="predicted"/>
<feature type="signal peptide" evidence="4">
    <location>
        <begin position="1"/>
        <end position="23"/>
    </location>
</feature>
<evidence type="ECO:0000313" key="5">
    <source>
        <dbReference type="EMBL" id="EKF75647.1"/>
    </source>
</evidence>
<dbReference type="STRING" id="1177179.A11A3_02222"/>
<dbReference type="EMBL" id="AMRJ01000002">
    <property type="protein sequence ID" value="EKF75647.1"/>
    <property type="molecule type" value="Genomic_DNA"/>
</dbReference>
<protein>
    <recommendedName>
        <fullName evidence="2">Curli production assembly/transport component CsgE</fullName>
    </recommendedName>
</protein>
<dbReference type="Proteomes" id="UP000010164">
    <property type="component" value="Unassembled WGS sequence"/>
</dbReference>
<evidence type="ECO:0000256" key="2">
    <source>
        <dbReference type="ARBA" id="ARBA00014024"/>
    </source>
</evidence>
<reference evidence="5 6" key="1">
    <citation type="journal article" date="2012" name="J. Bacteriol.">
        <title>Genome Sequence of the Alkane-Degrading Bacterium Alcanivorax hongdengensis Type Strain A-11-3.</title>
        <authorList>
            <person name="Lai Q."/>
            <person name="Shao Z."/>
        </authorList>
    </citation>
    <scope>NUCLEOTIDE SEQUENCE [LARGE SCALE GENOMIC DNA]</scope>
    <source>
        <strain evidence="5 6">A-11-3</strain>
    </source>
</reference>
<comment type="caution">
    <text evidence="5">The sequence shown here is derived from an EMBL/GenBank/DDBJ whole genome shotgun (WGS) entry which is preliminary data.</text>
</comment>
<dbReference type="OrthoDB" id="6869495at2"/>
<organism evidence="5 6">
    <name type="scientific">Alcanivorax hongdengensis A-11-3</name>
    <dbReference type="NCBI Taxonomy" id="1177179"/>
    <lineage>
        <taxon>Bacteria</taxon>
        <taxon>Pseudomonadati</taxon>
        <taxon>Pseudomonadota</taxon>
        <taxon>Gammaproteobacteria</taxon>
        <taxon>Oceanospirillales</taxon>
        <taxon>Alcanivoracaceae</taxon>
        <taxon>Alcanivorax</taxon>
    </lineage>
</organism>
<feature type="chain" id="PRO_5003947999" description="Curli production assembly/transport component CsgE" evidence="4">
    <location>
        <begin position="24"/>
        <end position="133"/>
    </location>
</feature>
<evidence type="ECO:0000256" key="4">
    <source>
        <dbReference type="SAM" id="SignalP"/>
    </source>
</evidence>
<dbReference type="AlphaFoldDB" id="L0WHM3"/>
<dbReference type="PATRIC" id="fig|1177179.3.peg.438"/>
<name>L0WHM3_9GAMM</name>
<evidence type="ECO:0000313" key="6">
    <source>
        <dbReference type="Proteomes" id="UP000010164"/>
    </source>
</evidence>
<keyword evidence="3 4" id="KW-0732">Signal</keyword>
<gene>
    <name evidence="5" type="ORF">A11A3_02222</name>
</gene>
<dbReference type="InterPro" id="IPR018900">
    <property type="entry name" value="Curli_CsgE"/>
</dbReference>
<keyword evidence="6" id="KW-1185">Reference proteome</keyword>